<dbReference type="PANTHER" id="PTHR43280:SF2">
    <property type="entry name" value="HTH-TYPE TRANSCRIPTIONAL REGULATOR EXSA"/>
    <property type="match status" value="1"/>
</dbReference>
<reference evidence="5 6" key="1">
    <citation type="journal article" date="2017" name="Int. J. Syst. Evol. Microbiol.">
        <title>Arachidicoccus ginsenosidivorans sp. nov., with ginsenoside-converting activity isolated from ginseng cultivating soil.</title>
        <authorList>
            <person name="Siddiqi M.Z."/>
            <person name="Aslam Z."/>
            <person name="Im W.T."/>
        </authorList>
    </citation>
    <scope>NUCLEOTIDE SEQUENCE [LARGE SCALE GENOMIC DNA]</scope>
    <source>
        <strain evidence="5 6">Gsoil 809</strain>
    </source>
</reference>
<gene>
    <name evidence="5" type="ORF">FSB73_20940</name>
</gene>
<dbReference type="RefSeq" id="WP_146786789.1">
    <property type="nucleotide sequence ID" value="NZ_CP042434.1"/>
</dbReference>
<dbReference type="Gene3D" id="1.10.10.60">
    <property type="entry name" value="Homeodomain-like"/>
    <property type="match status" value="1"/>
</dbReference>
<protein>
    <submittedName>
        <fullName evidence="5">Helix-turn-helix transcriptional regulator</fullName>
    </submittedName>
</protein>
<keyword evidence="2" id="KW-0238">DNA-binding</keyword>
<keyword evidence="1" id="KW-0805">Transcription regulation</keyword>
<evidence type="ECO:0000313" key="6">
    <source>
        <dbReference type="Proteomes" id="UP000321291"/>
    </source>
</evidence>
<dbReference type="PANTHER" id="PTHR43280">
    <property type="entry name" value="ARAC-FAMILY TRANSCRIPTIONAL REGULATOR"/>
    <property type="match status" value="1"/>
</dbReference>
<dbReference type="KEGG" id="agi:FSB73_20940"/>
<organism evidence="5 6">
    <name type="scientific">Arachidicoccus ginsenosidivorans</name>
    <dbReference type="NCBI Taxonomy" id="496057"/>
    <lineage>
        <taxon>Bacteria</taxon>
        <taxon>Pseudomonadati</taxon>
        <taxon>Bacteroidota</taxon>
        <taxon>Chitinophagia</taxon>
        <taxon>Chitinophagales</taxon>
        <taxon>Chitinophagaceae</taxon>
        <taxon>Arachidicoccus</taxon>
    </lineage>
</organism>
<sequence length="335" mass="38048">MNELFGFKADKFQYFDWQDSPYKGYNGIILPDAKVASLSGGFGNMLFQGILSPVASYGNIWKSDYDIVEDFTGHASLDYRSIEVSLVLKSNIAHFHPSSGWKICKENYINLTHTMAMDNKTKFEKNVHYQSYDCHLNPIIFDQLMLFMPELVSPFLNDYNAGREISLFEGGMNPNSAIYYIAHQIITSTNNGGSEALNNINLLLLVAQIFLAKAEMVQRRGARPEHKEALNTINGIKNLLITDQLAFHGINHYAKIAHMSNTNFKKHFKQQTGLSTFQFMQDEKLKQAIVKLLNTKESITSISRDLGYSDHRALGKAFKKQFGMSPKTFRNNNKC</sequence>
<evidence type="ECO:0000256" key="1">
    <source>
        <dbReference type="ARBA" id="ARBA00023015"/>
    </source>
</evidence>
<dbReference type="InterPro" id="IPR009057">
    <property type="entry name" value="Homeodomain-like_sf"/>
</dbReference>
<dbReference type="GO" id="GO:0003700">
    <property type="term" value="F:DNA-binding transcription factor activity"/>
    <property type="evidence" value="ECO:0007669"/>
    <property type="project" value="InterPro"/>
</dbReference>
<proteinExistence type="predicted"/>
<dbReference type="PROSITE" id="PS01124">
    <property type="entry name" value="HTH_ARAC_FAMILY_2"/>
    <property type="match status" value="1"/>
</dbReference>
<keyword evidence="6" id="KW-1185">Reference proteome</keyword>
<dbReference type="AlphaFoldDB" id="A0A5B8VT37"/>
<feature type="domain" description="HTH araC/xylS-type" evidence="4">
    <location>
        <begin position="250"/>
        <end position="332"/>
    </location>
</feature>
<dbReference type="GO" id="GO:0043565">
    <property type="term" value="F:sequence-specific DNA binding"/>
    <property type="evidence" value="ECO:0007669"/>
    <property type="project" value="InterPro"/>
</dbReference>
<dbReference type="InterPro" id="IPR018062">
    <property type="entry name" value="HTH_AraC-typ_CS"/>
</dbReference>
<dbReference type="SMART" id="SM00342">
    <property type="entry name" value="HTH_ARAC"/>
    <property type="match status" value="1"/>
</dbReference>
<name>A0A5B8VT37_9BACT</name>
<dbReference type="Pfam" id="PF12833">
    <property type="entry name" value="HTH_18"/>
    <property type="match status" value="1"/>
</dbReference>
<dbReference type="EMBL" id="CP042434">
    <property type="protein sequence ID" value="QEC73765.1"/>
    <property type="molecule type" value="Genomic_DNA"/>
</dbReference>
<accession>A0A5B8VT37</accession>
<dbReference type="PROSITE" id="PS00041">
    <property type="entry name" value="HTH_ARAC_FAMILY_1"/>
    <property type="match status" value="1"/>
</dbReference>
<evidence type="ECO:0000256" key="2">
    <source>
        <dbReference type="ARBA" id="ARBA00023125"/>
    </source>
</evidence>
<evidence type="ECO:0000259" key="4">
    <source>
        <dbReference type="PROSITE" id="PS01124"/>
    </source>
</evidence>
<dbReference type="OrthoDB" id="642439at2"/>
<evidence type="ECO:0000313" key="5">
    <source>
        <dbReference type="EMBL" id="QEC73765.1"/>
    </source>
</evidence>
<keyword evidence="3" id="KW-0804">Transcription</keyword>
<dbReference type="Proteomes" id="UP000321291">
    <property type="component" value="Chromosome"/>
</dbReference>
<evidence type="ECO:0000256" key="3">
    <source>
        <dbReference type="ARBA" id="ARBA00023163"/>
    </source>
</evidence>
<dbReference type="SUPFAM" id="SSF46689">
    <property type="entry name" value="Homeodomain-like"/>
    <property type="match status" value="1"/>
</dbReference>
<dbReference type="InterPro" id="IPR018060">
    <property type="entry name" value="HTH_AraC"/>
</dbReference>